<dbReference type="Proteomes" id="UP000199058">
    <property type="component" value="Unassembled WGS sequence"/>
</dbReference>
<evidence type="ECO:0000313" key="3">
    <source>
        <dbReference type="Proteomes" id="UP000199058"/>
    </source>
</evidence>
<dbReference type="EMBL" id="FOLH01000001">
    <property type="protein sequence ID" value="SFB87435.1"/>
    <property type="molecule type" value="Genomic_DNA"/>
</dbReference>
<proteinExistence type="predicted"/>
<dbReference type="STRING" id="1122252.SAMN05660443_0658"/>
<dbReference type="AlphaFoldDB" id="A0A1I1EK04"/>
<evidence type="ECO:0000256" key="1">
    <source>
        <dbReference type="SAM" id="MobiDB-lite"/>
    </source>
</evidence>
<feature type="region of interest" description="Disordered" evidence="1">
    <location>
        <begin position="170"/>
        <end position="190"/>
    </location>
</feature>
<keyword evidence="3" id="KW-1185">Reference proteome</keyword>
<evidence type="ECO:0000313" key="2">
    <source>
        <dbReference type="EMBL" id="SFB87435.1"/>
    </source>
</evidence>
<reference evidence="2 3" key="1">
    <citation type="submission" date="2016-10" db="EMBL/GenBank/DDBJ databases">
        <authorList>
            <person name="de Groot N.N."/>
        </authorList>
    </citation>
    <scope>NUCLEOTIDE SEQUENCE [LARGE SCALE GENOMIC DNA]</scope>
    <source>
        <strain evidence="2 3">DSM 18438</strain>
    </source>
</reference>
<organism evidence="2 3">
    <name type="scientific">Marinospirillum celere</name>
    <dbReference type="NCBI Taxonomy" id="1122252"/>
    <lineage>
        <taxon>Bacteria</taxon>
        <taxon>Pseudomonadati</taxon>
        <taxon>Pseudomonadota</taxon>
        <taxon>Gammaproteobacteria</taxon>
        <taxon>Oceanospirillales</taxon>
        <taxon>Oceanospirillaceae</taxon>
        <taxon>Marinospirillum</taxon>
    </lineage>
</organism>
<accession>A0A1I1EK04</accession>
<gene>
    <name evidence="2" type="ORF">SAMN05660443_0658</name>
</gene>
<name>A0A1I1EK04_9GAMM</name>
<sequence length="309" mass="34001">MNKAKNSTSVYFSPFFSVSGVRRVIKTGEIEELSGGQLHSPILVTMITPLVTKTSGGYRLLNHSDARLTKLLNGFDSKTRIEVLEVIESTKQELERIEYLAGQVFPQITSAVPAKDFLSSLAASQQKQQWTAEAFDLQPQRKNTDAPLTVAGLTSLLGRNGPSHVTVGKALNGKQKSRNNSAPPTPPGEINILAEKANQPMADGTLDMLIKHSAEPFQATQSKGDNPPNLLPDIFQDDAWTKAADTWGKYSLENHGVPSFSETCKKITQINENDLILFISRCNQLNISKDNDKLDQFVSNIISFIHKHS</sequence>
<protein>
    <submittedName>
        <fullName evidence="2">Uncharacterized protein</fullName>
    </submittedName>
</protein>
<dbReference type="RefSeq" id="WP_091959087.1">
    <property type="nucleotide sequence ID" value="NZ_FOLH01000001.1"/>
</dbReference>